<dbReference type="InterPro" id="IPR013216">
    <property type="entry name" value="Methyltransf_11"/>
</dbReference>
<keyword evidence="3" id="KW-1185">Reference proteome</keyword>
<name>A0A9P7GMW0_9AGAR</name>
<dbReference type="EMBL" id="JABCKI010000102">
    <property type="protein sequence ID" value="KAG5652729.1"/>
    <property type="molecule type" value="Genomic_DNA"/>
</dbReference>
<reference evidence="2" key="2">
    <citation type="submission" date="2021-10" db="EMBL/GenBank/DDBJ databases">
        <title>Phylogenomics reveals ancestral predisposition of the termite-cultivated fungus Termitomyces towards a domesticated lifestyle.</title>
        <authorList>
            <person name="Auxier B."/>
            <person name="Grum-Grzhimaylo A."/>
            <person name="Cardenas M.E."/>
            <person name="Lodge J.D."/>
            <person name="Laessoe T."/>
            <person name="Pedersen O."/>
            <person name="Smith M.E."/>
            <person name="Kuyper T.W."/>
            <person name="Franco-Molano E.A."/>
            <person name="Baroni T.J."/>
            <person name="Aanen D.K."/>
        </authorList>
    </citation>
    <scope>NUCLEOTIDE SEQUENCE</scope>
    <source>
        <strain evidence="2">D49</strain>
    </source>
</reference>
<feature type="domain" description="Methyltransferase type 11" evidence="1">
    <location>
        <begin position="54"/>
        <end position="145"/>
    </location>
</feature>
<evidence type="ECO:0000313" key="2">
    <source>
        <dbReference type="EMBL" id="KAG5652729.1"/>
    </source>
</evidence>
<dbReference type="SUPFAM" id="SSF53335">
    <property type="entry name" value="S-adenosyl-L-methionine-dependent methyltransferases"/>
    <property type="match status" value="1"/>
</dbReference>
<evidence type="ECO:0000313" key="3">
    <source>
        <dbReference type="Proteomes" id="UP000717328"/>
    </source>
</evidence>
<organism evidence="2 3">
    <name type="scientific">Sphagnurus paluster</name>
    <dbReference type="NCBI Taxonomy" id="117069"/>
    <lineage>
        <taxon>Eukaryota</taxon>
        <taxon>Fungi</taxon>
        <taxon>Dikarya</taxon>
        <taxon>Basidiomycota</taxon>
        <taxon>Agaricomycotina</taxon>
        <taxon>Agaricomycetes</taxon>
        <taxon>Agaricomycetidae</taxon>
        <taxon>Agaricales</taxon>
        <taxon>Tricholomatineae</taxon>
        <taxon>Lyophyllaceae</taxon>
        <taxon>Sphagnurus</taxon>
    </lineage>
</organism>
<dbReference type="Proteomes" id="UP000717328">
    <property type="component" value="Unassembled WGS sequence"/>
</dbReference>
<dbReference type="GO" id="GO:0008757">
    <property type="term" value="F:S-adenosylmethionine-dependent methyltransferase activity"/>
    <property type="evidence" value="ECO:0007669"/>
    <property type="project" value="InterPro"/>
</dbReference>
<dbReference type="Gene3D" id="3.40.50.150">
    <property type="entry name" value="Vaccinia Virus protein VP39"/>
    <property type="match status" value="1"/>
</dbReference>
<dbReference type="CDD" id="cd02440">
    <property type="entry name" value="AdoMet_MTases"/>
    <property type="match status" value="1"/>
</dbReference>
<gene>
    <name evidence="2" type="ORF">H0H81_003928</name>
</gene>
<evidence type="ECO:0000259" key="1">
    <source>
        <dbReference type="Pfam" id="PF08241"/>
    </source>
</evidence>
<proteinExistence type="predicted"/>
<protein>
    <recommendedName>
        <fullName evidence="1">Methyltransferase type 11 domain-containing protein</fullName>
    </recommendedName>
</protein>
<reference evidence="2" key="1">
    <citation type="submission" date="2021-02" db="EMBL/GenBank/DDBJ databases">
        <authorList>
            <person name="Nieuwenhuis M."/>
            <person name="Van De Peppel L.J.J."/>
        </authorList>
    </citation>
    <scope>NUCLEOTIDE SEQUENCE</scope>
    <source>
        <strain evidence="2">D49</strain>
    </source>
</reference>
<dbReference type="PANTHER" id="PTHR43861">
    <property type="entry name" value="TRANS-ACONITATE 2-METHYLTRANSFERASE-RELATED"/>
    <property type="match status" value="1"/>
</dbReference>
<dbReference type="AlphaFoldDB" id="A0A9P7GMW0"/>
<dbReference type="PANTHER" id="PTHR43861:SF1">
    <property type="entry name" value="TRANS-ACONITATE 2-METHYLTRANSFERASE"/>
    <property type="match status" value="1"/>
</dbReference>
<dbReference type="InterPro" id="IPR029063">
    <property type="entry name" value="SAM-dependent_MTases_sf"/>
</dbReference>
<sequence>MSTTSTSSTDKPKPDASGWSASQYNKSASFVYSTAFTAPLLELLNAQPGERIIDFGCGSGEITLELQKLVTSAPGGAVIAQAKENGVTHAFVGDVQALALPVGDAVVDAKFDAVFSNAALHWCKRDPLGVLESAKRVLKPGGRIAVEMGGFMNCIGVRSALHRALKVRGYEPEPRDPWFFPSVEDYAQLLATAGFTPIHLSLTPRLTQLSSGLRDWLELFARNSFMSGIPDEQAGEIIDDVVEMCRVDCMDESGKWAMMYMRLRFLAIY</sequence>
<dbReference type="Pfam" id="PF08241">
    <property type="entry name" value="Methyltransf_11"/>
    <property type="match status" value="1"/>
</dbReference>
<dbReference type="OrthoDB" id="10017101at2759"/>
<comment type="caution">
    <text evidence="2">The sequence shown here is derived from an EMBL/GenBank/DDBJ whole genome shotgun (WGS) entry which is preliminary data.</text>
</comment>
<accession>A0A9P7GMW0</accession>